<feature type="domain" description="Secretion system C-terminal sorting" evidence="1">
    <location>
        <begin position="179"/>
        <end position="233"/>
    </location>
</feature>
<dbReference type="AlphaFoldDB" id="A0A645C4N4"/>
<dbReference type="EMBL" id="VSSQ01023402">
    <property type="protein sequence ID" value="MPM70313.1"/>
    <property type="molecule type" value="Genomic_DNA"/>
</dbReference>
<sequence>MKKLLLLVIATIISVNVANATDVLKSNSFEVTNLKNNVSGKYLDYLFDSDHGLAVKFKITNISSKTVNYHASIEKISAGSSHRMMFCIGACSMLKLNGFTNWTSEELSLEPGASTDPENDSYIKIFSGTDESDAVKAIDTLRITYNNLEADQDYVTFLCIWNFNDTFIEVIEDISHKICPNPVSEKLNLTLNNTDEIEIFNISGQKVQNVTVSGLTETDINISNLEKGTYIGYYTKSGVRHSMFKFIKN</sequence>
<protein>
    <recommendedName>
        <fullName evidence="1">Secretion system C-terminal sorting domain-containing protein</fullName>
    </recommendedName>
</protein>
<gene>
    <name evidence="2" type="ORF">SDC9_117268</name>
</gene>
<accession>A0A645C4N4</accession>
<dbReference type="Pfam" id="PF18962">
    <property type="entry name" value="Por_Secre_tail"/>
    <property type="match status" value="1"/>
</dbReference>
<proteinExistence type="predicted"/>
<name>A0A645C4N4_9ZZZZ</name>
<evidence type="ECO:0000313" key="2">
    <source>
        <dbReference type="EMBL" id="MPM70313.1"/>
    </source>
</evidence>
<comment type="caution">
    <text evidence="2">The sequence shown here is derived from an EMBL/GenBank/DDBJ whole genome shotgun (WGS) entry which is preliminary data.</text>
</comment>
<dbReference type="NCBIfam" id="TIGR04183">
    <property type="entry name" value="Por_Secre_tail"/>
    <property type="match status" value="1"/>
</dbReference>
<organism evidence="2">
    <name type="scientific">bioreactor metagenome</name>
    <dbReference type="NCBI Taxonomy" id="1076179"/>
    <lineage>
        <taxon>unclassified sequences</taxon>
        <taxon>metagenomes</taxon>
        <taxon>ecological metagenomes</taxon>
    </lineage>
</organism>
<dbReference type="InterPro" id="IPR026444">
    <property type="entry name" value="Secre_tail"/>
</dbReference>
<reference evidence="2" key="1">
    <citation type="submission" date="2019-08" db="EMBL/GenBank/DDBJ databases">
        <authorList>
            <person name="Kucharzyk K."/>
            <person name="Murdoch R.W."/>
            <person name="Higgins S."/>
            <person name="Loffler F."/>
        </authorList>
    </citation>
    <scope>NUCLEOTIDE SEQUENCE</scope>
</reference>
<evidence type="ECO:0000259" key="1">
    <source>
        <dbReference type="Pfam" id="PF18962"/>
    </source>
</evidence>